<dbReference type="STRING" id="1003.SAMN04488541_1007114"/>
<feature type="signal peptide" evidence="1">
    <location>
        <begin position="1"/>
        <end position="19"/>
    </location>
</feature>
<dbReference type="Proteomes" id="UP000199513">
    <property type="component" value="Unassembled WGS sequence"/>
</dbReference>
<evidence type="ECO:0000313" key="3">
    <source>
        <dbReference type="Proteomes" id="UP000199513"/>
    </source>
</evidence>
<evidence type="ECO:0008006" key="4">
    <source>
        <dbReference type="Google" id="ProtNLM"/>
    </source>
</evidence>
<feature type="chain" id="PRO_5011784495" description="Outer membrane protein beta-barrel domain-containing protein" evidence="1">
    <location>
        <begin position="20"/>
        <end position="243"/>
    </location>
</feature>
<dbReference type="RefSeq" id="WP_091541600.1">
    <property type="nucleotide sequence ID" value="NZ_FONY01000007.1"/>
</dbReference>
<dbReference type="OrthoDB" id="652299at2"/>
<reference evidence="2 3" key="1">
    <citation type="submission" date="2016-10" db="EMBL/GenBank/DDBJ databases">
        <authorList>
            <person name="de Groot N.N."/>
        </authorList>
    </citation>
    <scope>NUCLEOTIDE SEQUENCE [LARGE SCALE GENOMIC DNA]</scope>
    <source>
        <strain>GEY</strain>
        <strain evidence="3">DSM 9560</strain>
    </source>
</reference>
<proteinExistence type="predicted"/>
<keyword evidence="3" id="KW-1185">Reference proteome</keyword>
<accession>A0A1I2DQ63</accession>
<evidence type="ECO:0000313" key="2">
    <source>
        <dbReference type="EMBL" id="SFE82433.1"/>
    </source>
</evidence>
<keyword evidence="1" id="KW-0732">Signal</keyword>
<gene>
    <name evidence="2" type="ORF">SAMN04488541_1007114</name>
</gene>
<dbReference type="EMBL" id="FONY01000007">
    <property type="protein sequence ID" value="SFE82433.1"/>
    <property type="molecule type" value="Genomic_DNA"/>
</dbReference>
<organism evidence="2 3">
    <name type="scientific">Thermoflexibacter ruber</name>
    <dbReference type="NCBI Taxonomy" id="1003"/>
    <lineage>
        <taxon>Bacteria</taxon>
        <taxon>Pseudomonadati</taxon>
        <taxon>Bacteroidota</taxon>
        <taxon>Cytophagia</taxon>
        <taxon>Cytophagales</taxon>
        <taxon>Thermoflexibacteraceae</taxon>
        <taxon>Thermoflexibacter</taxon>
    </lineage>
</organism>
<evidence type="ECO:0000256" key="1">
    <source>
        <dbReference type="SAM" id="SignalP"/>
    </source>
</evidence>
<protein>
    <recommendedName>
        <fullName evidence="4">Outer membrane protein beta-barrel domain-containing protein</fullName>
    </recommendedName>
</protein>
<sequence length="243" mass="27406">MKNLLVLCLFFLFFHSLFAQDKDTTKRFKYNNYYDLAISVGKGIAIAPSWSHFHKIGKRGKFQVGYGIRLTSFFGSKVEHITAPAKFTTANTGLGVIFQETIEANLDTLTLEKIQVNAINININLQYAFSKQWEIGFNIDALGVSFGGTQKGTFVALSQGRNPSQETAKPTTLNLLLTSDNDIGSLNSELYLRYWFHTQWAVRGGLTFAFSEYTSSGKLVFDNDRFRAKILMLMLGITFSPYR</sequence>
<name>A0A1I2DQ63_9BACT</name>
<dbReference type="AlphaFoldDB" id="A0A1I2DQ63"/>